<reference evidence="2" key="1">
    <citation type="submission" date="2022-06" db="EMBL/GenBank/DDBJ databases">
        <authorList>
            <person name="Dietemann V."/>
            <person name="Ory F."/>
            <person name="Dainat B."/>
            <person name="Oberhansli S."/>
        </authorList>
    </citation>
    <scope>NUCLEOTIDE SEQUENCE</scope>
    <source>
        <strain evidence="2">Ena-SAMPLE-TAB-26-04-2022-14:26:32:270-5432</strain>
    </source>
</reference>
<dbReference type="RefSeq" id="WP_213431227.1">
    <property type="nucleotide sequence ID" value="NZ_AP031286.1"/>
</dbReference>
<dbReference type="Proteomes" id="UP001154322">
    <property type="component" value="Unassembled WGS sequence"/>
</dbReference>
<comment type="caution">
    <text evidence="2">The sequence shown here is derived from an EMBL/GenBank/DDBJ whole genome shotgun (WGS) entry which is preliminary data.</text>
</comment>
<evidence type="ECO:0000313" key="2">
    <source>
        <dbReference type="EMBL" id="CAH8248773.1"/>
    </source>
</evidence>
<dbReference type="EMBL" id="CALYLO010000012">
    <property type="protein sequence ID" value="CAH8248773.1"/>
    <property type="molecule type" value="Genomic_DNA"/>
</dbReference>
<organism evidence="2 3">
    <name type="scientific">Paenibacillus melissococcoides</name>
    <dbReference type="NCBI Taxonomy" id="2912268"/>
    <lineage>
        <taxon>Bacteria</taxon>
        <taxon>Bacillati</taxon>
        <taxon>Bacillota</taxon>
        <taxon>Bacilli</taxon>
        <taxon>Bacillales</taxon>
        <taxon>Paenibacillaceae</taxon>
        <taxon>Paenibacillus</taxon>
    </lineage>
</organism>
<evidence type="ECO:0000313" key="3">
    <source>
        <dbReference type="Proteomes" id="UP001154322"/>
    </source>
</evidence>
<accession>A0ABN8UG42</accession>
<proteinExistence type="predicted"/>
<sequence>MEKPTFKSWANAVTLWYEHCPGVDEAKRQALLQMELDTMKQLSDMAEPLATEIGNLSVQITALESRREALSKLYKELEKRYSDHSASYDKHLNGK</sequence>
<evidence type="ECO:0000256" key="1">
    <source>
        <dbReference type="SAM" id="Coils"/>
    </source>
</evidence>
<keyword evidence="3" id="KW-1185">Reference proteome</keyword>
<protein>
    <recommendedName>
        <fullName evidence="4">Phage protein</fullName>
    </recommendedName>
</protein>
<evidence type="ECO:0008006" key="4">
    <source>
        <dbReference type="Google" id="ProtNLM"/>
    </source>
</evidence>
<keyword evidence="1" id="KW-0175">Coiled coil</keyword>
<feature type="coiled-coil region" evidence="1">
    <location>
        <begin position="60"/>
        <end position="87"/>
    </location>
</feature>
<gene>
    <name evidence="2" type="ORF">WJ0W_005957</name>
</gene>
<name>A0ABN8UG42_9BACL</name>